<evidence type="ECO:0000313" key="4">
    <source>
        <dbReference type="Proteomes" id="UP000715441"/>
    </source>
</evidence>
<feature type="compositionally biased region" description="Polar residues" evidence="1">
    <location>
        <begin position="1"/>
        <end position="17"/>
    </location>
</feature>
<feature type="compositionally biased region" description="Low complexity" evidence="1">
    <location>
        <begin position="153"/>
        <end position="163"/>
    </location>
</feature>
<accession>A0ABX1J2Q0</accession>
<protein>
    <submittedName>
        <fullName evidence="3">Solute-binding protein</fullName>
    </submittedName>
</protein>
<keyword evidence="2" id="KW-0472">Membrane</keyword>
<dbReference type="Proteomes" id="UP000715441">
    <property type="component" value="Unassembled WGS sequence"/>
</dbReference>
<keyword evidence="4" id="KW-1185">Reference proteome</keyword>
<sequence length="410" mass="42845">MQRPPVQNDSGFTAFTNGGNGQPARPGEVSQQRTGLPPRRVADNGGRTAFREPAAGGRFTETPQERSDTTRFIQDTPQERTGGTRRAGDGTGSGRPVREPASEGTGGHRTQAGSAAETTGGFRSRAGNTGFRAPAEGRAETTGSHRTRAEPPTGTTRRAGETTGSHRRVRDPVETTGTGRRLRDTGDAGETGTGETTMLWSRFSSGQTATGHHRAIGKAAGRRRIAKWPIAVGVAVLVLVVGLLGWGWANNVLNSRAEAQAAGCAEGDATMKVLVAPAVQAPVTAAANRWNQAKTVVHSHCVTVEVHSMASDRALDGLTGRNNLDSIGGLPAAWISDNRAAIDQLQAAKPGMIASTAETIATGPSATYSFVGLTSENLDETQARAAQVFRDYLHQPAQRADFAAAGLAQG</sequence>
<evidence type="ECO:0000256" key="2">
    <source>
        <dbReference type="SAM" id="Phobius"/>
    </source>
</evidence>
<comment type="caution">
    <text evidence="3">The sequence shown here is derived from an EMBL/GenBank/DDBJ whole genome shotgun (WGS) entry which is preliminary data.</text>
</comment>
<evidence type="ECO:0000313" key="3">
    <source>
        <dbReference type="EMBL" id="NKQ52610.1"/>
    </source>
</evidence>
<reference evidence="3 4" key="1">
    <citation type="submission" date="2020-04" db="EMBL/GenBank/DDBJ databases">
        <title>Novel species.</title>
        <authorList>
            <person name="Teo W.F.A."/>
            <person name="Lipun K."/>
            <person name="Srisuk N."/>
            <person name="Duangmal K."/>
        </authorList>
    </citation>
    <scope>NUCLEOTIDE SEQUENCE [LARGE SCALE GENOMIC DNA]</scope>
    <source>
        <strain evidence="3 4">K13G38</strain>
    </source>
</reference>
<dbReference type="EMBL" id="JAAXLS010000003">
    <property type="protein sequence ID" value="NKQ52610.1"/>
    <property type="molecule type" value="Genomic_DNA"/>
</dbReference>
<feature type="region of interest" description="Disordered" evidence="1">
    <location>
        <begin position="1"/>
        <end position="195"/>
    </location>
</feature>
<name>A0ABX1J2Q0_9PSEU</name>
<gene>
    <name evidence="3" type="ORF">HFP15_06920</name>
</gene>
<keyword evidence="2" id="KW-0812">Transmembrane</keyword>
<organism evidence="3 4">
    <name type="scientific">Amycolatopsis acididurans</name>
    <dbReference type="NCBI Taxonomy" id="2724524"/>
    <lineage>
        <taxon>Bacteria</taxon>
        <taxon>Bacillati</taxon>
        <taxon>Actinomycetota</taxon>
        <taxon>Actinomycetes</taxon>
        <taxon>Pseudonocardiales</taxon>
        <taxon>Pseudonocardiaceae</taxon>
        <taxon>Amycolatopsis</taxon>
    </lineage>
</organism>
<proteinExistence type="predicted"/>
<evidence type="ECO:0000256" key="1">
    <source>
        <dbReference type="SAM" id="MobiDB-lite"/>
    </source>
</evidence>
<keyword evidence="2" id="KW-1133">Transmembrane helix</keyword>
<feature type="transmembrane region" description="Helical" evidence="2">
    <location>
        <begin position="228"/>
        <end position="249"/>
    </location>
</feature>